<dbReference type="InterPro" id="IPR013784">
    <property type="entry name" value="Carb-bd-like_fold"/>
</dbReference>
<reference evidence="3" key="1">
    <citation type="journal article" date="2019" name="Int. J. Syst. Evol. Microbiol.">
        <title>The Global Catalogue of Microorganisms (GCM) 10K type strain sequencing project: providing services to taxonomists for standard genome sequencing and annotation.</title>
        <authorList>
            <consortium name="The Broad Institute Genomics Platform"/>
            <consortium name="The Broad Institute Genome Sequencing Center for Infectious Disease"/>
            <person name="Wu L."/>
            <person name="Ma J."/>
        </authorList>
    </citation>
    <scope>NUCLEOTIDE SEQUENCE [LARGE SCALE GENOMIC DNA]</scope>
    <source>
        <strain evidence="3">JCM 13008</strain>
    </source>
</reference>
<comment type="caution">
    <text evidence="2">The sequence shown here is derived from an EMBL/GenBank/DDBJ whole genome shotgun (WGS) entry which is preliminary data.</text>
</comment>
<feature type="chain" id="PRO_5047437786" description="Alpha-amylase" evidence="1">
    <location>
        <begin position="31"/>
        <end position="521"/>
    </location>
</feature>
<keyword evidence="3" id="KW-1185">Reference proteome</keyword>
<dbReference type="InterPro" id="IPR008969">
    <property type="entry name" value="CarboxyPept-like_regulatory"/>
</dbReference>
<evidence type="ECO:0008006" key="4">
    <source>
        <dbReference type="Google" id="ProtNLM"/>
    </source>
</evidence>
<gene>
    <name evidence="2" type="ORF">GCM10009668_17800</name>
</gene>
<dbReference type="Pfam" id="PF13620">
    <property type="entry name" value="CarboxypepD_reg"/>
    <property type="match status" value="1"/>
</dbReference>
<keyword evidence="1" id="KW-0732">Signal</keyword>
<dbReference type="Gene3D" id="2.60.40.1120">
    <property type="entry name" value="Carboxypeptidase-like, regulatory domain"/>
    <property type="match status" value="2"/>
</dbReference>
<feature type="signal peptide" evidence="1">
    <location>
        <begin position="1"/>
        <end position="30"/>
    </location>
</feature>
<dbReference type="SUPFAM" id="SSF49464">
    <property type="entry name" value="Carboxypeptidase regulatory domain-like"/>
    <property type="match status" value="1"/>
</dbReference>
<dbReference type="RefSeq" id="WP_343993499.1">
    <property type="nucleotide sequence ID" value="NZ_BAAALG010000007.1"/>
</dbReference>
<evidence type="ECO:0000313" key="3">
    <source>
        <dbReference type="Proteomes" id="UP001501581"/>
    </source>
</evidence>
<dbReference type="Proteomes" id="UP001501581">
    <property type="component" value="Unassembled WGS sequence"/>
</dbReference>
<name>A0ABP4EA88_9ACTN</name>
<accession>A0ABP4EA88</accession>
<proteinExistence type="predicted"/>
<dbReference type="SUPFAM" id="SSF49452">
    <property type="entry name" value="Starch-binding domain-like"/>
    <property type="match status" value="1"/>
</dbReference>
<organism evidence="2 3">
    <name type="scientific">Nocardioides dubius</name>
    <dbReference type="NCBI Taxonomy" id="317019"/>
    <lineage>
        <taxon>Bacteria</taxon>
        <taxon>Bacillati</taxon>
        <taxon>Actinomycetota</taxon>
        <taxon>Actinomycetes</taxon>
        <taxon>Propionibacteriales</taxon>
        <taxon>Nocardioidaceae</taxon>
        <taxon>Nocardioides</taxon>
    </lineage>
</organism>
<evidence type="ECO:0000313" key="2">
    <source>
        <dbReference type="EMBL" id="GAA1100347.1"/>
    </source>
</evidence>
<sequence length="521" mass="55259">MQTRLARALTALIAAVALALTGLAVTPAQAATGTITGKVQAKDGATTSNYQGANLYLARYTDADDFFSEEVGSATSSSTGTFSFPNLANGRYRLRIYPAGEYSTPGNYGYEYYDNGWSPYESTTIVVSGGTVTLNSIVLEKIGWVTGKVTDQDGAPVPNANINVAKDESSGGYGFRTDANGNYDTRTFPETYNRNLIPGTYSISSNGPSNYGADEPVYASTAKSVTVSANAGTVANIQINRLKTTVFTVLDTNGKALKRSPIELLIQRTPGGAYELPQYGPIETDDQGKFRLIEPNNYKLRFRTPAGYTGTGVPEWWNGPAGQGASSVNDAAVVDWPAGAPYERAYTVRLDPAPVVTGTAQPGRVVTATSAQWDAGTTQSYQWLANSAVIPGATSRTLPVTKALIGKSVAVRVTGTLAGTTVIRTSKATKVLGKLSAGTPKITGTAKVGKVLTAKPGTWSPKPSFSYQWLRNGKAIKGAKKAKYKLAKKDRGKRISVKVTGKKANYATVTKTSKRTAKVKR</sequence>
<evidence type="ECO:0000256" key="1">
    <source>
        <dbReference type="SAM" id="SignalP"/>
    </source>
</evidence>
<dbReference type="Gene3D" id="2.60.40.2700">
    <property type="match status" value="2"/>
</dbReference>
<protein>
    <recommendedName>
        <fullName evidence="4">Alpha-amylase</fullName>
    </recommendedName>
</protein>
<dbReference type="EMBL" id="BAAALG010000007">
    <property type="protein sequence ID" value="GAA1100347.1"/>
    <property type="molecule type" value="Genomic_DNA"/>
</dbReference>